<feature type="compositionally biased region" description="Polar residues" evidence="5">
    <location>
        <begin position="229"/>
        <end position="243"/>
    </location>
</feature>
<evidence type="ECO:0000256" key="4">
    <source>
        <dbReference type="PROSITE-ProRule" id="PRU01343"/>
    </source>
</evidence>
<organism evidence="7 8">
    <name type="scientific">Alternaria alternata</name>
    <name type="common">Alternaria rot fungus</name>
    <name type="synonym">Torula alternata</name>
    <dbReference type="NCBI Taxonomy" id="5599"/>
    <lineage>
        <taxon>Eukaryota</taxon>
        <taxon>Fungi</taxon>
        <taxon>Dikarya</taxon>
        <taxon>Ascomycota</taxon>
        <taxon>Pezizomycotina</taxon>
        <taxon>Dothideomycetes</taxon>
        <taxon>Pleosporomycetidae</taxon>
        <taxon>Pleosporales</taxon>
        <taxon>Pleosporineae</taxon>
        <taxon>Pleosporaceae</taxon>
        <taxon>Alternaria</taxon>
        <taxon>Alternaria sect. Alternaria</taxon>
        <taxon>Alternaria alternata complex</taxon>
    </lineage>
</organism>
<dbReference type="Proteomes" id="UP000077248">
    <property type="component" value="Unassembled WGS sequence"/>
</dbReference>
<evidence type="ECO:0000259" key="6">
    <source>
        <dbReference type="PROSITE" id="PS51999"/>
    </source>
</evidence>
<protein>
    <recommendedName>
        <fullName evidence="6">GRF-type domain-containing protein</fullName>
    </recommendedName>
</protein>
<dbReference type="EMBL" id="KV441476">
    <property type="protein sequence ID" value="OAG21749.1"/>
    <property type="molecule type" value="Genomic_DNA"/>
</dbReference>
<feature type="domain" description="GRF-type" evidence="6">
    <location>
        <begin position="26"/>
        <end position="70"/>
    </location>
</feature>
<gene>
    <name evidence="7" type="ORF">CC77DRAFT_1008063</name>
</gene>
<dbReference type="Pfam" id="PF06839">
    <property type="entry name" value="Zn_ribbon_GRF"/>
    <property type="match status" value="1"/>
</dbReference>
<evidence type="ECO:0000313" key="7">
    <source>
        <dbReference type="EMBL" id="OAG21749.1"/>
    </source>
</evidence>
<dbReference type="OMA" id="WFWTCAQ"/>
<reference evidence="7 8" key="1">
    <citation type="submission" date="2016-05" db="EMBL/GenBank/DDBJ databases">
        <title>Comparative analysis of secretome profiles of manganese(II)-oxidizing ascomycete fungi.</title>
        <authorList>
            <consortium name="DOE Joint Genome Institute"/>
            <person name="Zeiner C.A."/>
            <person name="Purvine S.O."/>
            <person name="Zink E.M."/>
            <person name="Wu S."/>
            <person name="Pasa-Tolic L."/>
            <person name="Chaput D.L."/>
            <person name="Haridas S."/>
            <person name="Grigoriev I.V."/>
            <person name="Santelli C.M."/>
            <person name="Hansel C.M."/>
        </authorList>
    </citation>
    <scope>NUCLEOTIDE SEQUENCE [LARGE SCALE GENOMIC DNA]</scope>
    <source>
        <strain evidence="7 8">SRC1lrK2f</strain>
    </source>
</reference>
<dbReference type="STRING" id="5599.A0A177DSP7"/>
<feature type="compositionally biased region" description="Basic and acidic residues" evidence="5">
    <location>
        <begin position="66"/>
        <end position="86"/>
    </location>
</feature>
<dbReference type="VEuPathDB" id="FungiDB:CC77DRAFT_1008063"/>
<feature type="region of interest" description="Disordered" evidence="5">
    <location>
        <begin position="66"/>
        <end position="243"/>
    </location>
</feature>
<feature type="compositionally biased region" description="Polar residues" evidence="5">
    <location>
        <begin position="208"/>
        <end position="222"/>
    </location>
</feature>
<accession>A0A177DSP7</accession>
<evidence type="ECO:0000256" key="5">
    <source>
        <dbReference type="SAM" id="MobiDB-lite"/>
    </source>
</evidence>
<feature type="compositionally biased region" description="Polar residues" evidence="5">
    <location>
        <begin position="179"/>
        <end position="192"/>
    </location>
</feature>
<dbReference type="GO" id="GO:0008270">
    <property type="term" value="F:zinc ion binding"/>
    <property type="evidence" value="ECO:0007669"/>
    <property type="project" value="UniProtKB-KW"/>
</dbReference>
<evidence type="ECO:0000313" key="8">
    <source>
        <dbReference type="Proteomes" id="UP000077248"/>
    </source>
</evidence>
<evidence type="ECO:0000256" key="3">
    <source>
        <dbReference type="ARBA" id="ARBA00022833"/>
    </source>
</evidence>
<keyword evidence="2 4" id="KW-0863">Zinc-finger</keyword>
<dbReference type="InterPro" id="IPR010666">
    <property type="entry name" value="Znf_GRF"/>
</dbReference>
<dbReference type="GeneID" id="29109106"/>
<sequence length="342" mass="38159">MSAFRGRRAGGGGTLKGQFLNGVWHCDCNPRLPAVHFETKKEGANKGKWFRTCQKPKEEQCNFFLWDHDAQPREKSALARNSRTESDPVNPAPTAPATPSRRPPRAPPSYTVQANSSAASRKRSRPMEDNSDDEYSLGQVDDDDLNQVMVAAETPSKAGRTTDFTTPAPKRQKLPWQMESGSSSRINGLQTPRTHHKSQVDDPFASKHTASGSAPFTPTSGPNADGNKQVATPSSLFETPTPSRFRNAMDEDIVKDVFDMLKNRNVPLSEHCEKELRTVLVRHSKSAEGYRRGRDLMRSTIKAKDARITELTHRNNTLAAELEAEKATVKYLRWEAQDEQDT</sequence>
<proteinExistence type="predicted"/>
<evidence type="ECO:0000256" key="1">
    <source>
        <dbReference type="ARBA" id="ARBA00022723"/>
    </source>
</evidence>
<feature type="compositionally biased region" description="Acidic residues" evidence="5">
    <location>
        <begin position="129"/>
        <end position="145"/>
    </location>
</feature>
<dbReference type="AlphaFoldDB" id="A0A177DSP7"/>
<dbReference type="PROSITE" id="PS51999">
    <property type="entry name" value="ZF_GRF"/>
    <property type="match status" value="1"/>
</dbReference>
<dbReference type="RefSeq" id="XP_018387170.1">
    <property type="nucleotide sequence ID" value="XM_018523512.1"/>
</dbReference>
<keyword evidence="8" id="KW-1185">Reference proteome</keyword>
<name>A0A177DSP7_ALTAL</name>
<keyword evidence="1" id="KW-0479">Metal-binding</keyword>
<dbReference type="KEGG" id="aalt:CC77DRAFT_1008063"/>
<evidence type="ECO:0000256" key="2">
    <source>
        <dbReference type="ARBA" id="ARBA00022771"/>
    </source>
</evidence>
<keyword evidence="3" id="KW-0862">Zinc</keyword>